<dbReference type="Proteomes" id="UP000027284">
    <property type="component" value="Unassembled WGS sequence"/>
</dbReference>
<keyword evidence="1" id="KW-1133">Transmembrane helix</keyword>
<keyword evidence="1" id="KW-0812">Transmembrane</keyword>
<protein>
    <recommendedName>
        <fullName evidence="4">DUF1640 domain-containing protein</fullName>
    </recommendedName>
</protein>
<dbReference type="RefSeq" id="WP_038050548.1">
    <property type="nucleotide sequence ID" value="NZ_JMFG01000040.1"/>
</dbReference>
<dbReference type="OrthoDB" id="1725737at2"/>
<sequence length="98" mass="11315">MRLLSLVEESSSQQALALAEEGFARRLAETEMRFERRLAEELGAVNERLTALDKRLTEEVAKVRTELADVRADILKWMFLFWIGQAAVMATLLSYFRH</sequence>
<evidence type="ECO:0000256" key="1">
    <source>
        <dbReference type="SAM" id="Phobius"/>
    </source>
</evidence>
<dbReference type="STRING" id="1312852.EG19_09320"/>
<gene>
    <name evidence="2" type="ORF">EG19_09320</name>
</gene>
<dbReference type="AlphaFoldDB" id="A0A062XWP5"/>
<evidence type="ECO:0000313" key="3">
    <source>
        <dbReference type="Proteomes" id="UP000027284"/>
    </source>
</evidence>
<evidence type="ECO:0000313" key="2">
    <source>
        <dbReference type="EMBL" id="KDA52890.1"/>
    </source>
</evidence>
<accession>A0A062XWP5</accession>
<evidence type="ECO:0008006" key="4">
    <source>
        <dbReference type="Google" id="ProtNLM"/>
    </source>
</evidence>
<comment type="caution">
    <text evidence="2">The sequence shown here is derived from an EMBL/GenBank/DDBJ whole genome shotgun (WGS) entry which is preliminary data.</text>
</comment>
<organism evidence="2 3">
    <name type="scientific">Thermoanaerobaculum aquaticum</name>
    <dbReference type="NCBI Taxonomy" id="1312852"/>
    <lineage>
        <taxon>Bacteria</taxon>
        <taxon>Pseudomonadati</taxon>
        <taxon>Acidobacteriota</taxon>
        <taxon>Thermoanaerobaculia</taxon>
        <taxon>Thermoanaerobaculales</taxon>
        <taxon>Thermoanaerobaculaceae</taxon>
        <taxon>Thermoanaerobaculum</taxon>
    </lineage>
</organism>
<keyword evidence="1" id="KW-0472">Membrane</keyword>
<name>A0A062XWP5_9BACT</name>
<reference evidence="2 3" key="1">
    <citation type="submission" date="2014-04" db="EMBL/GenBank/DDBJ databases">
        <title>The Genome Sequence of Thermoanaerobaculum aquaticum MP-01, The First Cultivated Group 23 Acidobacterium.</title>
        <authorList>
            <person name="Stamps B.W."/>
            <person name="Losey N.A."/>
            <person name="Lawson P.A."/>
            <person name="Stevenson B.S."/>
        </authorList>
    </citation>
    <scope>NUCLEOTIDE SEQUENCE [LARGE SCALE GENOMIC DNA]</scope>
    <source>
        <strain evidence="2 3">MP-01</strain>
    </source>
</reference>
<keyword evidence="3" id="KW-1185">Reference proteome</keyword>
<dbReference type="EMBL" id="JMFG01000040">
    <property type="protein sequence ID" value="KDA52890.1"/>
    <property type="molecule type" value="Genomic_DNA"/>
</dbReference>
<feature type="transmembrane region" description="Helical" evidence="1">
    <location>
        <begin position="74"/>
        <end position="96"/>
    </location>
</feature>
<proteinExistence type="predicted"/>